<keyword evidence="1" id="KW-0472">Membrane</keyword>
<keyword evidence="1" id="KW-0812">Transmembrane</keyword>
<sequence>MKKDRHYKLGDNFIKMAPDQLIKLNRWLLVLFMAIEVVTWLARRGSHNVMVITLPLFCCAVIIYPIMRWVKWRKTTSKSHFHFSKDDFSGGEVLAFYIATFLTVYPLTVYLEALANLTLVWLLFHKFFQYKLDRLSTYRMLGLILMLLTIQVVFALVFGPAYL</sequence>
<organism evidence="2 3">
    <name type="scientific">Lactiplantibacillus pentosus DSM 20314</name>
    <dbReference type="NCBI Taxonomy" id="1423791"/>
    <lineage>
        <taxon>Bacteria</taxon>
        <taxon>Bacillati</taxon>
        <taxon>Bacillota</taxon>
        <taxon>Bacilli</taxon>
        <taxon>Lactobacillales</taxon>
        <taxon>Lactobacillaceae</taxon>
        <taxon>Lactiplantibacillus</taxon>
    </lineage>
</organism>
<feature type="transmembrane region" description="Helical" evidence="1">
    <location>
        <begin position="140"/>
        <end position="162"/>
    </location>
</feature>
<reference evidence="2 3" key="1">
    <citation type="journal article" date="2015" name="Genome Announc.">
        <title>Expanding the biotechnology potential of lactobacilli through comparative genomics of 213 strains and associated genera.</title>
        <authorList>
            <person name="Sun Z."/>
            <person name="Harris H.M."/>
            <person name="McCann A."/>
            <person name="Guo C."/>
            <person name="Argimon S."/>
            <person name="Zhang W."/>
            <person name="Yang X."/>
            <person name="Jeffery I.B."/>
            <person name="Cooney J.C."/>
            <person name="Kagawa T.F."/>
            <person name="Liu W."/>
            <person name="Song Y."/>
            <person name="Salvetti E."/>
            <person name="Wrobel A."/>
            <person name="Rasinkangas P."/>
            <person name="Parkhill J."/>
            <person name="Rea M.C."/>
            <person name="O'Sullivan O."/>
            <person name="Ritari J."/>
            <person name="Douillard F.P."/>
            <person name="Paul Ross R."/>
            <person name="Yang R."/>
            <person name="Briner A.E."/>
            <person name="Felis G.E."/>
            <person name="de Vos W.M."/>
            <person name="Barrangou R."/>
            <person name="Klaenhammer T.R."/>
            <person name="Caufield P.W."/>
            <person name="Cui Y."/>
            <person name="Zhang H."/>
            <person name="O'Toole P.W."/>
        </authorList>
    </citation>
    <scope>NUCLEOTIDE SEQUENCE [LARGE SCALE GENOMIC DNA]</scope>
    <source>
        <strain evidence="2 3">DSM 20314</strain>
    </source>
</reference>
<dbReference type="GeneID" id="49392808"/>
<proteinExistence type="predicted"/>
<evidence type="ECO:0000313" key="2">
    <source>
        <dbReference type="EMBL" id="KRK25717.1"/>
    </source>
</evidence>
<comment type="caution">
    <text evidence="2">The sequence shown here is derived from an EMBL/GenBank/DDBJ whole genome shotgun (WGS) entry which is preliminary data.</text>
</comment>
<protein>
    <submittedName>
        <fullName evidence="2">Uncharacterized protein</fullName>
    </submittedName>
</protein>
<accession>A0A837RB64</accession>
<keyword evidence="1" id="KW-1133">Transmembrane helix</keyword>
<dbReference type="Proteomes" id="UP000051020">
    <property type="component" value="Unassembled WGS sequence"/>
</dbReference>
<feature type="transmembrane region" description="Helical" evidence="1">
    <location>
        <begin position="88"/>
        <end position="107"/>
    </location>
</feature>
<name>A0A837RB64_LACPE</name>
<dbReference type="AlphaFoldDB" id="A0A837RB64"/>
<feature type="transmembrane region" description="Helical" evidence="1">
    <location>
        <begin position="48"/>
        <end position="67"/>
    </location>
</feature>
<feature type="transmembrane region" description="Helical" evidence="1">
    <location>
        <begin position="24"/>
        <end position="42"/>
    </location>
</feature>
<dbReference type="EMBL" id="AZCU01000006">
    <property type="protein sequence ID" value="KRK25717.1"/>
    <property type="molecule type" value="Genomic_DNA"/>
</dbReference>
<evidence type="ECO:0000256" key="1">
    <source>
        <dbReference type="SAM" id="Phobius"/>
    </source>
</evidence>
<evidence type="ECO:0000313" key="3">
    <source>
        <dbReference type="Proteomes" id="UP000051020"/>
    </source>
</evidence>
<dbReference type="RefSeq" id="WP_050337746.1">
    <property type="nucleotide sequence ID" value="NZ_AZCU01000006.1"/>
</dbReference>
<gene>
    <name evidence="2" type="ORF">FD24_GL002852</name>
</gene>